<keyword evidence="4" id="KW-1185">Reference proteome</keyword>
<dbReference type="EMBL" id="JARQZJ010000007">
    <property type="protein sequence ID" value="KAK9871757.1"/>
    <property type="molecule type" value="Genomic_DNA"/>
</dbReference>
<protein>
    <submittedName>
        <fullName evidence="3">Uncharacterized protein</fullName>
    </submittedName>
</protein>
<organism evidence="3 4">
    <name type="scientific">Henosepilachna vigintioctopunctata</name>
    <dbReference type="NCBI Taxonomy" id="420089"/>
    <lineage>
        <taxon>Eukaryota</taxon>
        <taxon>Metazoa</taxon>
        <taxon>Ecdysozoa</taxon>
        <taxon>Arthropoda</taxon>
        <taxon>Hexapoda</taxon>
        <taxon>Insecta</taxon>
        <taxon>Pterygota</taxon>
        <taxon>Neoptera</taxon>
        <taxon>Endopterygota</taxon>
        <taxon>Coleoptera</taxon>
        <taxon>Polyphaga</taxon>
        <taxon>Cucujiformia</taxon>
        <taxon>Coccinelloidea</taxon>
        <taxon>Coccinellidae</taxon>
        <taxon>Epilachninae</taxon>
        <taxon>Epilachnini</taxon>
        <taxon>Henosepilachna</taxon>
    </lineage>
</organism>
<proteinExistence type="predicted"/>
<sequence length="113" mass="12789">MESIVAVAGHESTAVKRKMSDTHDESQNDEETVETSSTEPHKTLDDSGITENVPSKPAQETLMKKISLLQQKIIVLTEARDTGIAKDDVHDEIKKLRKELKEEEKFLKKKRDC</sequence>
<reference evidence="3 4" key="1">
    <citation type="submission" date="2023-03" db="EMBL/GenBank/DDBJ databases">
        <title>Genome insight into feeding habits of ladybird beetles.</title>
        <authorList>
            <person name="Li H.-S."/>
            <person name="Huang Y.-H."/>
            <person name="Pang H."/>
        </authorList>
    </citation>
    <scope>NUCLEOTIDE SEQUENCE [LARGE SCALE GENOMIC DNA]</scope>
    <source>
        <strain evidence="3">SYSU_2023b</strain>
        <tissue evidence="3">Whole body</tissue>
    </source>
</reference>
<dbReference type="Proteomes" id="UP001431783">
    <property type="component" value="Unassembled WGS sequence"/>
</dbReference>
<name>A0AAW1TUH8_9CUCU</name>
<accession>A0AAW1TUH8</accession>
<dbReference type="AlphaFoldDB" id="A0AAW1TUH8"/>
<keyword evidence="1" id="KW-0175">Coiled coil</keyword>
<evidence type="ECO:0000313" key="3">
    <source>
        <dbReference type="EMBL" id="KAK9871757.1"/>
    </source>
</evidence>
<evidence type="ECO:0000256" key="2">
    <source>
        <dbReference type="SAM" id="MobiDB-lite"/>
    </source>
</evidence>
<feature type="region of interest" description="Disordered" evidence="2">
    <location>
        <begin position="1"/>
        <end position="58"/>
    </location>
</feature>
<gene>
    <name evidence="3" type="ORF">WA026_014212</name>
</gene>
<evidence type="ECO:0000256" key="1">
    <source>
        <dbReference type="SAM" id="Coils"/>
    </source>
</evidence>
<comment type="caution">
    <text evidence="3">The sequence shown here is derived from an EMBL/GenBank/DDBJ whole genome shotgun (WGS) entry which is preliminary data.</text>
</comment>
<evidence type="ECO:0000313" key="4">
    <source>
        <dbReference type="Proteomes" id="UP001431783"/>
    </source>
</evidence>
<feature type="coiled-coil region" evidence="1">
    <location>
        <begin position="86"/>
        <end position="113"/>
    </location>
</feature>